<dbReference type="Pfam" id="PF03810">
    <property type="entry name" value="IBN_N"/>
    <property type="match status" value="1"/>
</dbReference>
<dbReference type="GO" id="GO:0005634">
    <property type="term" value="C:nucleus"/>
    <property type="evidence" value="ECO:0007669"/>
    <property type="project" value="TreeGrafter"/>
</dbReference>
<dbReference type="InterPro" id="IPR011989">
    <property type="entry name" value="ARM-like"/>
</dbReference>
<feature type="domain" description="Importin N-terminal" evidence="2">
    <location>
        <begin position="34"/>
        <end position="99"/>
    </location>
</feature>
<feature type="domain" description="Exportin-5 C-terminal" evidence="4">
    <location>
        <begin position="306"/>
        <end position="1154"/>
    </location>
</feature>
<dbReference type="AlphaFoldDB" id="A0A9N9RHY7"/>
<reference evidence="5" key="1">
    <citation type="submission" date="2022-01" db="EMBL/GenBank/DDBJ databases">
        <authorList>
            <person name="King R."/>
        </authorList>
    </citation>
    <scope>NUCLEOTIDE SEQUENCE</scope>
</reference>
<dbReference type="InterPro" id="IPR001494">
    <property type="entry name" value="Importin-beta_N"/>
</dbReference>
<dbReference type="InterPro" id="IPR013598">
    <property type="entry name" value="Exportin-1/Importin-b-like"/>
</dbReference>
<dbReference type="InterPro" id="IPR045065">
    <property type="entry name" value="XPO1/5"/>
</dbReference>
<proteinExistence type="inferred from homology"/>
<evidence type="ECO:0000256" key="1">
    <source>
        <dbReference type="ARBA" id="ARBA00009466"/>
    </source>
</evidence>
<dbReference type="PANTHER" id="PTHR11223:SF3">
    <property type="entry name" value="EXPORTIN-5"/>
    <property type="match status" value="1"/>
</dbReference>
<evidence type="ECO:0000259" key="2">
    <source>
        <dbReference type="Pfam" id="PF03810"/>
    </source>
</evidence>
<dbReference type="Proteomes" id="UP001153620">
    <property type="component" value="Chromosome 1"/>
</dbReference>
<evidence type="ECO:0000259" key="4">
    <source>
        <dbReference type="Pfam" id="PF19273"/>
    </source>
</evidence>
<dbReference type="GO" id="GO:0031267">
    <property type="term" value="F:small GTPase binding"/>
    <property type="evidence" value="ECO:0007669"/>
    <property type="project" value="InterPro"/>
</dbReference>
<dbReference type="SUPFAM" id="SSF48371">
    <property type="entry name" value="ARM repeat"/>
    <property type="match status" value="1"/>
</dbReference>
<dbReference type="OrthoDB" id="2215036at2759"/>
<evidence type="ECO:0000313" key="5">
    <source>
        <dbReference type="EMBL" id="CAG9797042.1"/>
    </source>
</evidence>
<keyword evidence="6" id="KW-1185">Reference proteome</keyword>
<protein>
    <recommendedName>
        <fullName evidence="7">Exportin-5</fullName>
    </recommendedName>
</protein>
<accession>A0A9N9RHY7</accession>
<gene>
    <name evidence="5" type="ORF">CHIRRI_LOCUS43</name>
</gene>
<dbReference type="Gene3D" id="1.25.10.10">
    <property type="entry name" value="Leucine-rich Repeat Variant"/>
    <property type="match status" value="1"/>
</dbReference>
<evidence type="ECO:0000259" key="3">
    <source>
        <dbReference type="Pfam" id="PF08389"/>
    </source>
</evidence>
<dbReference type="GO" id="GO:0005049">
    <property type="term" value="F:nuclear export signal receptor activity"/>
    <property type="evidence" value="ECO:0007669"/>
    <property type="project" value="InterPro"/>
</dbReference>
<dbReference type="Pfam" id="PF19273">
    <property type="entry name" value="Exportin-5"/>
    <property type="match status" value="1"/>
</dbReference>
<dbReference type="PANTHER" id="PTHR11223">
    <property type="entry name" value="EXPORTIN 1/5"/>
    <property type="match status" value="1"/>
</dbReference>
<feature type="domain" description="Exportin-1/Importin-beta-like" evidence="3">
    <location>
        <begin position="112"/>
        <end position="265"/>
    </location>
</feature>
<dbReference type="InterPro" id="IPR016024">
    <property type="entry name" value="ARM-type_fold"/>
</dbReference>
<sequence length="1244" mass="140038">MGEPSLPVLANELATAIEITLNPNVSQQSRMEAYVACEKFKEISPLCAQAGLYLVTNQFSAVVKHFGLQLMEHQVKFNWNKISQEEKIFIKDNTMKLLGTGIGPADDKSLLHIKDALSRIIVEMIKREWPQQWPTLLSELSAASEKGLSQTELVALVFLRLVEDVALLQTIESNQRRKDIYQALTVNMGEIFDFFLAHIEKNVREYATTKNTGNLRVVLVVLNTLASFLEWVNISHIMASDGRLLKVICYLLEFPDIQLSAAECLSQITNRKGVAKDKKPLLYLFNDEPMRHIFHSLEPMASTQTENYYQYLKKLTQSMYGLSNQLTTLCGKESDIQTPPRNFYMFLQIILAFARHPSLSVTHGGILIWLQLVKHDTIARDPLFVDSIRVMIEIVGPKIIKCPYPKIRDCFTPNSIPYTTEAYTCIDFDSEEDYLQFVPRFRVDLLDIFRQSTLVAPLFTFSYCEHWLNRRFELANTETLVTCSIMDPIYLEWEAVVAVLDGVLSRILLVTERPSIINGLRLLEKCLLVKTDDPLIYSVLLSCISSLFVFLSMSAAGNVAVNGVQLLPPVLDKIFSAIVFNLPSEDHQHSLRSAAIKNLRRHAASSIVKIALKYPLLLLPIFDQIHATINRIGNESNLSNMEKLLLQEALLIISNHFCEFERQQFFIGEVIRPATRIWQEISPHLKTPSSFINFIGLSSKAVLIQPNSGIDDVFYKNRQTLLLALNTVLGIIKRCQCPDDPDKSCRGGFIVATTDSGNPITRNPAASHVIPLLQEILSLLRNLNELWIPTSLALINNDYKGANQMLENEKKNILGVVYSVPDPLDPTQLTKTKTPFDYMQQFLTSLFENCYHLLGVAGLSLSRDLYRLEGLSTVLINSCFSNLDHVPDFRLRTIIRVFLRPFIYSCPTSYYSTVIVPIFEHIAPFMLNRLTTRWNYITSLYENGALGDDTNNDAQEVLDDILNRTLTREYLDVLKVGLVGGTSIGSTNNEVSGEMGNVAMMDQDDHSMDGLPHMSRAAQSAMQSDIISELGKKLLTTQTTCESIVFTIFNCIAWNDSNASLKACLLAGPVIRQLSSDHLISPNLSAVILTRVLQGLQMHGQHDANQPSLITLGVQVYDIIRPAYPAITLNIMQQIPNLNINDLQKLDEKILSAGPLTNTTNQGNAGSTAAKSNKIDKTKKDLFKKITSHLIGRNVLAHLFRNNPVEISDLHPMNNKSKQKITNVLETSHDTGLHMQQLFRDVPR</sequence>
<organism evidence="5 6">
    <name type="scientific">Chironomus riparius</name>
    <dbReference type="NCBI Taxonomy" id="315576"/>
    <lineage>
        <taxon>Eukaryota</taxon>
        <taxon>Metazoa</taxon>
        <taxon>Ecdysozoa</taxon>
        <taxon>Arthropoda</taxon>
        <taxon>Hexapoda</taxon>
        <taxon>Insecta</taxon>
        <taxon>Pterygota</taxon>
        <taxon>Neoptera</taxon>
        <taxon>Endopterygota</taxon>
        <taxon>Diptera</taxon>
        <taxon>Nematocera</taxon>
        <taxon>Chironomoidea</taxon>
        <taxon>Chironomidae</taxon>
        <taxon>Chironominae</taxon>
        <taxon>Chironomus</taxon>
    </lineage>
</organism>
<dbReference type="GO" id="GO:0042565">
    <property type="term" value="C:RNA nuclear export complex"/>
    <property type="evidence" value="ECO:0007669"/>
    <property type="project" value="TreeGrafter"/>
</dbReference>
<dbReference type="InterPro" id="IPR045478">
    <property type="entry name" value="Exportin-5_C"/>
</dbReference>
<comment type="similarity">
    <text evidence="1">Belongs to the exportin family.</text>
</comment>
<name>A0A9N9RHY7_9DIPT</name>
<reference evidence="5" key="2">
    <citation type="submission" date="2022-10" db="EMBL/GenBank/DDBJ databases">
        <authorList>
            <consortium name="ENA_rothamsted_submissions"/>
            <consortium name="culmorum"/>
            <person name="King R."/>
        </authorList>
    </citation>
    <scope>NUCLEOTIDE SEQUENCE</scope>
</reference>
<dbReference type="EMBL" id="OU895877">
    <property type="protein sequence ID" value="CAG9797042.1"/>
    <property type="molecule type" value="Genomic_DNA"/>
</dbReference>
<dbReference type="GO" id="GO:0005737">
    <property type="term" value="C:cytoplasm"/>
    <property type="evidence" value="ECO:0007669"/>
    <property type="project" value="TreeGrafter"/>
</dbReference>
<dbReference type="Pfam" id="PF08389">
    <property type="entry name" value="Xpo1"/>
    <property type="match status" value="1"/>
</dbReference>
<dbReference type="GO" id="GO:0006405">
    <property type="term" value="P:RNA export from nucleus"/>
    <property type="evidence" value="ECO:0007669"/>
    <property type="project" value="TreeGrafter"/>
</dbReference>
<evidence type="ECO:0008006" key="7">
    <source>
        <dbReference type="Google" id="ProtNLM"/>
    </source>
</evidence>
<dbReference type="GO" id="GO:0006611">
    <property type="term" value="P:protein export from nucleus"/>
    <property type="evidence" value="ECO:0007669"/>
    <property type="project" value="InterPro"/>
</dbReference>
<evidence type="ECO:0000313" key="6">
    <source>
        <dbReference type="Proteomes" id="UP001153620"/>
    </source>
</evidence>
<dbReference type="GO" id="GO:0003723">
    <property type="term" value="F:RNA binding"/>
    <property type="evidence" value="ECO:0007669"/>
    <property type="project" value="TreeGrafter"/>
</dbReference>